<evidence type="ECO:0000313" key="4">
    <source>
        <dbReference type="EMBL" id="MFE1754612.1"/>
    </source>
</evidence>
<feature type="transmembrane region" description="Helical" evidence="2">
    <location>
        <begin position="495"/>
        <end position="512"/>
    </location>
</feature>
<keyword evidence="5" id="KW-1185">Reference proteome</keyword>
<evidence type="ECO:0000256" key="1">
    <source>
        <dbReference type="SAM" id="MobiDB-lite"/>
    </source>
</evidence>
<keyword evidence="2" id="KW-0472">Membrane</keyword>
<accession>A0ABW6HDA0</accession>
<feature type="transmembrane region" description="Helical" evidence="2">
    <location>
        <begin position="28"/>
        <end position="53"/>
    </location>
</feature>
<dbReference type="InterPro" id="IPR040559">
    <property type="entry name" value="CdiA_C"/>
</dbReference>
<feature type="region of interest" description="Disordered" evidence="1">
    <location>
        <begin position="656"/>
        <end position="680"/>
    </location>
</feature>
<organism evidence="4 5">
    <name type="scientific">Streptomyces anandii</name>
    <dbReference type="NCBI Taxonomy" id="285454"/>
    <lineage>
        <taxon>Bacteria</taxon>
        <taxon>Bacillati</taxon>
        <taxon>Actinomycetota</taxon>
        <taxon>Actinomycetes</taxon>
        <taxon>Kitasatosporales</taxon>
        <taxon>Streptomycetaceae</taxon>
        <taxon>Streptomyces</taxon>
    </lineage>
</organism>
<dbReference type="EMBL" id="JBHYTS010000063">
    <property type="protein sequence ID" value="MFE1754612.1"/>
    <property type="molecule type" value="Genomic_DNA"/>
</dbReference>
<keyword evidence="2" id="KW-0812">Transmembrane</keyword>
<proteinExistence type="predicted"/>
<dbReference type="Pfam" id="PF18451">
    <property type="entry name" value="CdiA_C"/>
    <property type="match status" value="1"/>
</dbReference>
<evidence type="ECO:0000313" key="5">
    <source>
        <dbReference type="Proteomes" id="UP001599756"/>
    </source>
</evidence>
<feature type="compositionally biased region" description="Basic and acidic residues" evidence="1">
    <location>
        <begin position="665"/>
        <end position="675"/>
    </location>
</feature>
<dbReference type="Gene3D" id="3.40.1350.120">
    <property type="match status" value="1"/>
</dbReference>
<sequence>MTVLMVTATVYGVVQLFAVSWPTRSVRLSTVLLAVMVGVYACGTVAALLELAYTRTLTDTAGRSLIEVVNTTSYTTAPWVEELVKVSPLLLAGLYVKVRRQWGLSDFTVLGAALGAGFGLLEALLRYSLDIGRSLVRYGGWLVPDSLSPPYIPGWAGVFTSWLPAPAAALDLGPTGDVTVATFSHLAWTAVAGLAVGILWRARGWWKPLAAVPFAAAVAHHTLTNYVIQHPGGHPERWLNSLDAKLWAAPLVALLMAMTADWACLHRAKSSLPDILLKTERADGDSAAALVRYATWCLPWTTLIALRFVRLRRALCYAAAATAPHTIEPLRREVAGLAARIDATDHERAWRTPNIRARVRAVRRKAAPLRRRLPATLISCVLVLPSALFLGVGSFKPTAGLQRHFTTGAGPKILLGFATAALVWIVWHLATLLRSWRRTATHALGEQLAAHRFRFATALASATTTALLLWRSAGPAGPAGRAIPPTHLLNALDHFFTYLGFALLLLSLLALFPPGAGFALAGGEAVGGLAAGELLAAMRLGLAGIALMAAGAMDAGGDNGNGGSNTAGNGQSRGGSIDESEKAFSPKERRIAETLQSEGKNVKALKESQVDGRKTPDAVVDGVPTEFKTLDPGAAPNSVKNTLNTAKKQARDAVVDARGSGLEESGAREGLEKFLRNNPPGRMNSVRIIGDGYDVRWP</sequence>
<reference evidence="4 5" key="1">
    <citation type="submission" date="2024-09" db="EMBL/GenBank/DDBJ databases">
        <title>The Natural Products Discovery Center: Release of the First 8490 Sequenced Strains for Exploring Actinobacteria Biosynthetic Diversity.</title>
        <authorList>
            <person name="Kalkreuter E."/>
            <person name="Kautsar S.A."/>
            <person name="Yang D."/>
            <person name="Bader C.D."/>
            <person name="Teijaro C.N."/>
            <person name="Fluegel L."/>
            <person name="Davis C.M."/>
            <person name="Simpson J.R."/>
            <person name="Lauterbach L."/>
            <person name="Steele A.D."/>
            <person name="Gui C."/>
            <person name="Meng S."/>
            <person name="Li G."/>
            <person name="Viehrig K."/>
            <person name="Ye F."/>
            <person name="Su P."/>
            <person name="Kiefer A.F."/>
            <person name="Nichols A."/>
            <person name="Cepeda A.J."/>
            <person name="Yan W."/>
            <person name="Fan B."/>
            <person name="Jiang Y."/>
            <person name="Adhikari A."/>
            <person name="Zheng C.-J."/>
            <person name="Schuster L."/>
            <person name="Cowan T.M."/>
            <person name="Smanski M.J."/>
            <person name="Chevrette M.G."/>
            <person name="De Carvalho L.P.S."/>
            <person name="Shen B."/>
        </authorList>
    </citation>
    <scope>NUCLEOTIDE SEQUENCE [LARGE SCALE GENOMIC DNA]</scope>
    <source>
        <strain evidence="4 5">NPDC059500</strain>
    </source>
</reference>
<feature type="domain" description="tRNA nuclease CdiA C-terminal" evidence="3">
    <location>
        <begin position="614"/>
        <end position="690"/>
    </location>
</feature>
<comment type="caution">
    <text evidence="4">The sequence shown here is derived from an EMBL/GenBank/DDBJ whole genome shotgun (WGS) entry which is preliminary data.</text>
</comment>
<dbReference type="GO" id="GO:0008237">
    <property type="term" value="F:metallopeptidase activity"/>
    <property type="evidence" value="ECO:0007669"/>
    <property type="project" value="UniProtKB-KW"/>
</dbReference>
<dbReference type="RefSeq" id="WP_381812112.1">
    <property type="nucleotide sequence ID" value="NZ_JBHYTS010000063.1"/>
</dbReference>
<gene>
    <name evidence="4" type="ORF">ACFW88_29390</name>
</gene>
<dbReference type="Proteomes" id="UP001599756">
    <property type="component" value="Unassembled WGS sequence"/>
</dbReference>
<keyword evidence="4" id="KW-0645">Protease</keyword>
<feature type="transmembrane region" description="Helical" evidence="2">
    <location>
        <begin position="180"/>
        <end position="202"/>
    </location>
</feature>
<evidence type="ECO:0000259" key="3">
    <source>
        <dbReference type="Pfam" id="PF18451"/>
    </source>
</evidence>
<feature type="transmembrane region" description="Helical" evidence="2">
    <location>
        <begin position="453"/>
        <end position="470"/>
    </location>
</feature>
<feature type="region of interest" description="Disordered" evidence="1">
    <location>
        <begin position="560"/>
        <end position="586"/>
    </location>
</feature>
<feature type="transmembrane region" description="Helical" evidence="2">
    <location>
        <begin position="413"/>
        <end position="433"/>
    </location>
</feature>
<feature type="transmembrane region" description="Helical" evidence="2">
    <location>
        <begin position="107"/>
        <end position="129"/>
    </location>
</feature>
<keyword evidence="4" id="KW-0482">Metalloprotease</keyword>
<protein>
    <submittedName>
        <fullName evidence="4">PrsW family intramembrane metalloprotease</fullName>
    </submittedName>
</protein>
<evidence type="ECO:0000256" key="2">
    <source>
        <dbReference type="SAM" id="Phobius"/>
    </source>
</evidence>
<feature type="transmembrane region" description="Helical" evidence="2">
    <location>
        <begin position="373"/>
        <end position="393"/>
    </location>
</feature>
<keyword evidence="2" id="KW-1133">Transmembrane helix</keyword>
<keyword evidence="4" id="KW-0378">Hydrolase</keyword>
<name>A0ABW6HDA0_9ACTN</name>